<gene>
    <name evidence="2" type="ORF">SCF082_LOCUS9929</name>
</gene>
<feature type="region of interest" description="Disordered" evidence="1">
    <location>
        <begin position="143"/>
        <end position="181"/>
    </location>
</feature>
<reference evidence="2 3" key="1">
    <citation type="submission" date="2024-02" db="EMBL/GenBank/DDBJ databases">
        <authorList>
            <person name="Chen Y."/>
            <person name="Shah S."/>
            <person name="Dougan E. K."/>
            <person name="Thang M."/>
            <person name="Chan C."/>
        </authorList>
    </citation>
    <scope>NUCLEOTIDE SEQUENCE [LARGE SCALE GENOMIC DNA]</scope>
</reference>
<keyword evidence="3" id="KW-1185">Reference proteome</keyword>
<sequence length="259" mass="28061">MAIRSHVSTARFVSVTRRHRAHPSPDTVWCNGSGSLRAFAEEMAELRRLLLAHPRAQGQEIPKRATDLLEDLQSSMMETIRSEFRGCLKEAGDKIGQGDSASLTSLASGITSQIHHLRDVETSVQTPEDLICMLNSDGSARAASRSPVRVRDESPVPSMPIQPVPLARVTSPPSGFSTEPVVRTTPPPFDHRAATPPLGSPLLVATPGAPKIAGAVGAQPLQRQRLVIHASTGQLPRPATGRHEYELSEVWSRKRHASH</sequence>
<organism evidence="2 3">
    <name type="scientific">Durusdinium trenchii</name>
    <dbReference type="NCBI Taxonomy" id="1381693"/>
    <lineage>
        <taxon>Eukaryota</taxon>
        <taxon>Sar</taxon>
        <taxon>Alveolata</taxon>
        <taxon>Dinophyceae</taxon>
        <taxon>Suessiales</taxon>
        <taxon>Symbiodiniaceae</taxon>
        <taxon>Durusdinium</taxon>
    </lineage>
</organism>
<name>A0ABP0J2M1_9DINO</name>
<dbReference type="EMBL" id="CAXAMM010005780">
    <property type="protein sequence ID" value="CAK9008585.1"/>
    <property type="molecule type" value="Genomic_DNA"/>
</dbReference>
<comment type="caution">
    <text evidence="2">The sequence shown here is derived from an EMBL/GenBank/DDBJ whole genome shotgun (WGS) entry which is preliminary data.</text>
</comment>
<protein>
    <submittedName>
        <fullName evidence="2">Golgi-associated plant pathogenesis-related protein 1</fullName>
    </submittedName>
</protein>
<evidence type="ECO:0000313" key="2">
    <source>
        <dbReference type="EMBL" id="CAK9008585.1"/>
    </source>
</evidence>
<proteinExistence type="predicted"/>
<evidence type="ECO:0000313" key="3">
    <source>
        <dbReference type="Proteomes" id="UP001642464"/>
    </source>
</evidence>
<accession>A0ABP0J2M1</accession>
<evidence type="ECO:0000256" key="1">
    <source>
        <dbReference type="SAM" id="MobiDB-lite"/>
    </source>
</evidence>
<dbReference type="Proteomes" id="UP001642464">
    <property type="component" value="Unassembled WGS sequence"/>
</dbReference>